<dbReference type="PIRSF" id="PIRSF001619">
    <property type="entry name" value="Biotin_synth"/>
    <property type="match status" value="1"/>
</dbReference>
<comment type="cofactor">
    <cofactor evidence="16 17">
        <name>[4Fe-4S] cluster</name>
        <dbReference type="ChEBI" id="CHEBI:49883"/>
    </cofactor>
    <text evidence="16 17">Binds 1 [4Fe-4S] cluster. The cluster is coordinated with 3 cysteines and an exchangeable S-adenosyl-L-methionine.</text>
</comment>
<name>A0A011WKR3_RUMAL</name>
<dbReference type="Pfam" id="PF04055">
    <property type="entry name" value="Radical_SAM"/>
    <property type="match status" value="1"/>
</dbReference>
<dbReference type="PANTHER" id="PTHR22976:SF2">
    <property type="entry name" value="BIOTIN SYNTHASE, MITOCHONDRIAL"/>
    <property type="match status" value="1"/>
</dbReference>
<keyword evidence="7 16" id="KW-0949">S-adenosyl-L-methionine</keyword>
<evidence type="ECO:0000256" key="13">
    <source>
        <dbReference type="ARBA" id="ARBA00051157"/>
    </source>
</evidence>
<dbReference type="SFLD" id="SFLDG01060">
    <property type="entry name" value="BATS_domain_containing"/>
    <property type="match status" value="1"/>
</dbReference>
<evidence type="ECO:0000256" key="12">
    <source>
        <dbReference type="ARBA" id="ARBA00023014"/>
    </source>
</evidence>
<comment type="subunit">
    <text evidence="3 16">Homodimer.</text>
</comment>
<evidence type="ECO:0000256" key="14">
    <source>
        <dbReference type="ARBA" id="ARBA00057568"/>
    </source>
</evidence>
<dbReference type="CDD" id="cd01335">
    <property type="entry name" value="Radical_SAM"/>
    <property type="match status" value="1"/>
</dbReference>
<dbReference type="EMBL" id="JEOB01000004">
    <property type="protein sequence ID" value="EXM37605.1"/>
    <property type="molecule type" value="Genomic_DNA"/>
</dbReference>
<evidence type="ECO:0000256" key="17">
    <source>
        <dbReference type="PIRSR" id="PIRSR001619-1"/>
    </source>
</evidence>
<dbReference type="OrthoDB" id="9786826at2"/>
<keyword evidence="9 16" id="KW-0479">Metal-binding</keyword>
<dbReference type="PANTHER" id="PTHR22976">
    <property type="entry name" value="BIOTIN SYNTHASE"/>
    <property type="match status" value="1"/>
</dbReference>
<dbReference type="SUPFAM" id="SSF102114">
    <property type="entry name" value="Radical SAM enzymes"/>
    <property type="match status" value="1"/>
</dbReference>
<evidence type="ECO:0000313" key="19">
    <source>
        <dbReference type="EMBL" id="EXM37605.1"/>
    </source>
</evidence>
<evidence type="ECO:0000256" key="11">
    <source>
        <dbReference type="ARBA" id="ARBA00023004"/>
    </source>
</evidence>
<dbReference type="Pfam" id="PF06968">
    <property type="entry name" value="BATS"/>
    <property type="match status" value="1"/>
</dbReference>
<comment type="catalytic activity">
    <reaction evidence="13 16">
        <text>(4R,5S)-dethiobiotin + (sulfur carrier)-SH + 2 reduced [2Fe-2S]-[ferredoxin] + 2 S-adenosyl-L-methionine = (sulfur carrier)-H + biotin + 2 5'-deoxyadenosine + 2 L-methionine + 2 oxidized [2Fe-2S]-[ferredoxin]</text>
        <dbReference type="Rhea" id="RHEA:22060"/>
        <dbReference type="Rhea" id="RHEA-COMP:10000"/>
        <dbReference type="Rhea" id="RHEA-COMP:10001"/>
        <dbReference type="Rhea" id="RHEA-COMP:14737"/>
        <dbReference type="Rhea" id="RHEA-COMP:14739"/>
        <dbReference type="ChEBI" id="CHEBI:17319"/>
        <dbReference type="ChEBI" id="CHEBI:29917"/>
        <dbReference type="ChEBI" id="CHEBI:33737"/>
        <dbReference type="ChEBI" id="CHEBI:33738"/>
        <dbReference type="ChEBI" id="CHEBI:57586"/>
        <dbReference type="ChEBI" id="CHEBI:57844"/>
        <dbReference type="ChEBI" id="CHEBI:59789"/>
        <dbReference type="ChEBI" id="CHEBI:64428"/>
        <dbReference type="ChEBI" id="CHEBI:149473"/>
        <dbReference type="EC" id="2.8.1.6"/>
    </reaction>
</comment>
<keyword evidence="20" id="KW-1185">Reference proteome</keyword>
<dbReference type="AlphaFoldDB" id="A0A011WKR3"/>
<keyword evidence="12 16" id="KW-0411">Iron-sulfur</keyword>
<evidence type="ECO:0000256" key="6">
    <source>
        <dbReference type="ARBA" id="ARBA00022679"/>
    </source>
</evidence>
<evidence type="ECO:0000256" key="3">
    <source>
        <dbReference type="ARBA" id="ARBA00011738"/>
    </source>
</evidence>
<dbReference type="SFLD" id="SFLDS00029">
    <property type="entry name" value="Radical_SAM"/>
    <property type="match status" value="1"/>
</dbReference>
<comment type="caution">
    <text evidence="16">Lacks conserved residue(s) required for the propagation of feature annotation.</text>
</comment>
<dbReference type="InterPro" id="IPR010722">
    <property type="entry name" value="BATS_dom"/>
</dbReference>
<accession>A0A011WKR3</accession>
<dbReference type="GO" id="GO:0051537">
    <property type="term" value="F:2 iron, 2 sulfur cluster binding"/>
    <property type="evidence" value="ECO:0007669"/>
    <property type="project" value="UniProtKB-KW"/>
</dbReference>
<dbReference type="Proteomes" id="UP000021369">
    <property type="component" value="Unassembled WGS sequence"/>
</dbReference>
<evidence type="ECO:0000256" key="5">
    <source>
        <dbReference type="ARBA" id="ARBA00022485"/>
    </source>
</evidence>
<dbReference type="InterPro" id="IPR006638">
    <property type="entry name" value="Elp3/MiaA/NifB-like_rSAM"/>
</dbReference>
<comment type="caution">
    <text evidence="19">The sequence shown here is derived from an EMBL/GenBank/DDBJ whole genome shotgun (WGS) entry which is preliminary data.</text>
</comment>
<feature type="binding site" evidence="16 17">
    <location>
        <position position="268"/>
    </location>
    <ligand>
        <name>[2Fe-2S] cluster</name>
        <dbReference type="ChEBI" id="CHEBI:190135"/>
    </ligand>
</feature>
<keyword evidence="11 16" id="KW-0408">Iron</keyword>
<dbReference type="GO" id="GO:0004076">
    <property type="term" value="F:biotin synthase activity"/>
    <property type="evidence" value="ECO:0007669"/>
    <property type="project" value="UniProtKB-UniRule"/>
</dbReference>
<protein>
    <recommendedName>
        <fullName evidence="15 16">Biotin synthase</fullName>
        <ecNumber evidence="4 16">2.8.1.6</ecNumber>
    </recommendedName>
</protein>
<dbReference type="InterPro" id="IPR058240">
    <property type="entry name" value="rSAM_sf"/>
</dbReference>
<keyword evidence="6 16" id="KW-0808">Transferase</keyword>
<feature type="binding site" evidence="16 17">
    <location>
        <position position="69"/>
    </location>
    <ligand>
        <name>[4Fe-4S] cluster</name>
        <dbReference type="ChEBI" id="CHEBI:49883"/>
        <note>4Fe-4S-S-AdoMet</note>
    </ligand>
</feature>
<dbReference type="EC" id="2.8.1.6" evidence="4 16"/>
<dbReference type="SFLD" id="SFLDG01278">
    <property type="entry name" value="biotin_synthase_like"/>
    <property type="match status" value="1"/>
</dbReference>
<dbReference type="FunFam" id="3.20.20.70:FF:000026">
    <property type="entry name" value="Biotin synthase"/>
    <property type="match status" value="1"/>
</dbReference>
<keyword evidence="5 16" id="KW-0004">4Fe-4S</keyword>
<evidence type="ECO:0000256" key="9">
    <source>
        <dbReference type="ARBA" id="ARBA00022723"/>
    </source>
</evidence>
<dbReference type="InterPro" id="IPR007197">
    <property type="entry name" value="rSAM"/>
</dbReference>
<evidence type="ECO:0000313" key="20">
    <source>
        <dbReference type="Proteomes" id="UP000021369"/>
    </source>
</evidence>
<feature type="binding site" evidence="16 17">
    <location>
        <position position="66"/>
    </location>
    <ligand>
        <name>[4Fe-4S] cluster</name>
        <dbReference type="ChEBI" id="CHEBI:49883"/>
        <note>4Fe-4S-S-AdoMet</note>
    </ligand>
</feature>
<comment type="pathway">
    <text evidence="1 16">Cofactor biosynthesis; biotin biosynthesis; biotin from 7,8-diaminononanoate: step 2/2.</text>
</comment>
<dbReference type="InterPro" id="IPR013785">
    <property type="entry name" value="Aldolase_TIM"/>
</dbReference>
<sequence>MDIKKITEKIINGKRLTKEDDLSFLLSTELEELTECADKLRKHFSGSRADLCSIINGRSGRCSEDCKFCAQSSHHCTGIEEYAFLDKQKITAECQHNEEQGVHRFAIVTAGRRLSGNEFEKALDTYRTLSCEHHVGLCASFGLLEEEQFSMLRQAGVTRYHANIETSRANFKNICTTHTFEDKLECIRRAKAAGLEVCSGGIIGMGESWQDRIDMALTLSELGVSSIPINALMPIKGTPLENIERINESDILRTVAIFRFIVPEADIRLAAGRNLMTNCGERAFLSGANSAITGDMLTTSGNRIREDIAMLNRIGYSTGRDNNA</sequence>
<dbReference type="HAMAP" id="MF_01694">
    <property type="entry name" value="BioB"/>
    <property type="match status" value="1"/>
</dbReference>
<evidence type="ECO:0000256" key="4">
    <source>
        <dbReference type="ARBA" id="ARBA00012236"/>
    </source>
</evidence>
<dbReference type="SMART" id="SM00729">
    <property type="entry name" value="Elp3"/>
    <property type="match status" value="1"/>
</dbReference>
<comment type="cofactor">
    <cofactor evidence="16">
        <name>[2Fe-2S] cluster</name>
        <dbReference type="ChEBI" id="CHEBI:190135"/>
    </cofactor>
    <text evidence="16">Binds 1 [2Fe-2S] cluster. The cluster is coordinated with 3 cysteines and 1 arginine.</text>
</comment>
<gene>
    <name evidence="16" type="primary">bioB</name>
    <name evidence="19" type="ORF">RASY3_13830</name>
</gene>
<evidence type="ECO:0000256" key="16">
    <source>
        <dbReference type="HAMAP-Rule" id="MF_01694"/>
    </source>
</evidence>
<evidence type="ECO:0000259" key="18">
    <source>
        <dbReference type="PROSITE" id="PS51918"/>
    </source>
</evidence>
<keyword evidence="10 16" id="KW-0093">Biotin biosynthesis</keyword>
<comment type="similarity">
    <text evidence="2 16">Belongs to the radical SAM superfamily. Biotin synthase family.</text>
</comment>
<evidence type="ECO:0000256" key="2">
    <source>
        <dbReference type="ARBA" id="ARBA00010765"/>
    </source>
</evidence>
<evidence type="ECO:0000256" key="1">
    <source>
        <dbReference type="ARBA" id="ARBA00004942"/>
    </source>
</evidence>
<feature type="binding site" evidence="16 17">
    <location>
        <position position="138"/>
    </location>
    <ligand>
        <name>[2Fe-2S] cluster</name>
        <dbReference type="ChEBI" id="CHEBI:190135"/>
    </ligand>
</feature>
<reference evidence="19 20" key="1">
    <citation type="submission" date="2013-06" db="EMBL/GenBank/DDBJ databases">
        <title>Rumen cellulosomics: divergent fiber-degrading strategies revealed by comparative genome-wide analysis of six Ruminococcal strains.</title>
        <authorList>
            <person name="Dassa B."/>
            <person name="Borovok I."/>
            <person name="Lamed R."/>
            <person name="Flint H."/>
            <person name="Yeoman C.J."/>
            <person name="White B."/>
            <person name="Bayer E.A."/>
        </authorList>
    </citation>
    <scope>NUCLEOTIDE SEQUENCE [LARGE SCALE GENOMIC DNA]</scope>
    <source>
        <strain evidence="19 20">SY3</strain>
    </source>
</reference>
<evidence type="ECO:0000256" key="15">
    <source>
        <dbReference type="ARBA" id="ARBA00070199"/>
    </source>
</evidence>
<dbReference type="InterPro" id="IPR002684">
    <property type="entry name" value="Biotin_synth/BioAB"/>
</dbReference>
<comment type="function">
    <text evidence="14 16">Catalyzes the conversion of dethiobiotin (DTB) to biotin by the insertion of a sulfur atom into dethiobiotin via a radical-based mechanism.</text>
</comment>
<feature type="binding site" evidence="16 17">
    <location>
        <position position="198"/>
    </location>
    <ligand>
        <name>[2Fe-2S] cluster</name>
        <dbReference type="ChEBI" id="CHEBI:190135"/>
    </ligand>
</feature>
<feature type="binding site" evidence="16 17">
    <location>
        <position position="62"/>
    </location>
    <ligand>
        <name>[4Fe-4S] cluster</name>
        <dbReference type="ChEBI" id="CHEBI:49883"/>
        <note>4Fe-4S-S-AdoMet</note>
    </ligand>
</feature>
<dbReference type="InterPro" id="IPR024177">
    <property type="entry name" value="Biotin_synthase"/>
</dbReference>
<dbReference type="NCBIfam" id="TIGR00433">
    <property type="entry name" value="bioB"/>
    <property type="match status" value="1"/>
</dbReference>
<dbReference type="GO" id="GO:0051539">
    <property type="term" value="F:4 iron, 4 sulfur cluster binding"/>
    <property type="evidence" value="ECO:0007669"/>
    <property type="project" value="UniProtKB-KW"/>
</dbReference>
<dbReference type="GO" id="GO:0005506">
    <property type="term" value="F:iron ion binding"/>
    <property type="evidence" value="ECO:0007669"/>
    <property type="project" value="UniProtKB-UniRule"/>
</dbReference>
<dbReference type="GO" id="GO:0009102">
    <property type="term" value="P:biotin biosynthetic process"/>
    <property type="evidence" value="ECO:0007669"/>
    <property type="project" value="UniProtKB-UniRule"/>
</dbReference>
<dbReference type="PROSITE" id="PS51918">
    <property type="entry name" value="RADICAL_SAM"/>
    <property type="match status" value="1"/>
</dbReference>
<dbReference type="UniPathway" id="UPA00078">
    <property type="reaction ID" value="UER00162"/>
</dbReference>
<proteinExistence type="inferred from homology"/>
<comment type="cofactor">
    <cofactor evidence="17">
        <name>[2Fe-2S] cluster</name>
        <dbReference type="ChEBI" id="CHEBI:190135"/>
    </cofactor>
    <text evidence="17">Binds 1 [2Fe-2S] cluster. The cluster is coordinated with 3 cysteines and 1 arginine.</text>
</comment>
<feature type="domain" description="Radical SAM core" evidence="18">
    <location>
        <begin position="44"/>
        <end position="273"/>
    </location>
</feature>
<dbReference type="SMART" id="SM00876">
    <property type="entry name" value="BATS"/>
    <property type="match status" value="1"/>
</dbReference>
<dbReference type="Gene3D" id="3.20.20.70">
    <property type="entry name" value="Aldolase class I"/>
    <property type="match status" value="1"/>
</dbReference>
<evidence type="ECO:0000256" key="7">
    <source>
        <dbReference type="ARBA" id="ARBA00022691"/>
    </source>
</evidence>
<dbReference type="PATRIC" id="fig|1341156.4.peg.3791"/>
<evidence type="ECO:0000256" key="8">
    <source>
        <dbReference type="ARBA" id="ARBA00022714"/>
    </source>
</evidence>
<evidence type="ECO:0000256" key="10">
    <source>
        <dbReference type="ARBA" id="ARBA00022756"/>
    </source>
</evidence>
<keyword evidence="8 16" id="KW-0001">2Fe-2S</keyword>
<organism evidence="19 20">
    <name type="scientific">Ruminococcus albus SY3</name>
    <dbReference type="NCBI Taxonomy" id="1341156"/>
    <lineage>
        <taxon>Bacteria</taxon>
        <taxon>Bacillati</taxon>
        <taxon>Bacillota</taxon>
        <taxon>Clostridia</taxon>
        <taxon>Eubacteriales</taxon>
        <taxon>Oscillospiraceae</taxon>
        <taxon>Ruminococcus</taxon>
    </lineage>
</organism>